<dbReference type="OrthoDB" id="6353679at2759"/>
<protein>
    <recommendedName>
        <fullName evidence="9">RING-type domain-containing protein</fullName>
    </recommendedName>
</protein>
<feature type="domain" description="RING-type" evidence="9">
    <location>
        <begin position="322"/>
        <end position="364"/>
    </location>
</feature>
<dbReference type="GO" id="GO:0000151">
    <property type="term" value="C:ubiquitin ligase complex"/>
    <property type="evidence" value="ECO:0007669"/>
    <property type="project" value="TreeGrafter"/>
</dbReference>
<evidence type="ECO:0000256" key="4">
    <source>
        <dbReference type="ARBA" id="ARBA00022786"/>
    </source>
</evidence>
<dbReference type="InterPro" id="IPR013083">
    <property type="entry name" value="Znf_RING/FYVE/PHD"/>
</dbReference>
<gene>
    <name evidence="10" type="ORF">TCAL_07714</name>
</gene>
<dbReference type="GO" id="GO:0005634">
    <property type="term" value="C:nucleus"/>
    <property type="evidence" value="ECO:0007669"/>
    <property type="project" value="TreeGrafter"/>
</dbReference>
<accession>A0A553NDH0</accession>
<comment type="caution">
    <text evidence="10">The sequence shown here is derived from an EMBL/GenBank/DDBJ whole genome shotgun (WGS) entry which is preliminary data.</text>
</comment>
<evidence type="ECO:0000256" key="7">
    <source>
        <dbReference type="SAM" id="Coils"/>
    </source>
</evidence>
<dbReference type="GO" id="GO:0008270">
    <property type="term" value="F:zinc ion binding"/>
    <property type="evidence" value="ECO:0007669"/>
    <property type="project" value="UniProtKB-KW"/>
</dbReference>
<dbReference type="GO" id="GO:0042393">
    <property type="term" value="F:histone binding"/>
    <property type="evidence" value="ECO:0007669"/>
    <property type="project" value="TreeGrafter"/>
</dbReference>
<evidence type="ECO:0000256" key="6">
    <source>
        <dbReference type="PROSITE-ProRule" id="PRU00175"/>
    </source>
</evidence>
<dbReference type="Proteomes" id="UP000318571">
    <property type="component" value="Chromosome 10"/>
</dbReference>
<dbReference type="GO" id="GO:0005829">
    <property type="term" value="C:cytosol"/>
    <property type="evidence" value="ECO:0007669"/>
    <property type="project" value="TreeGrafter"/>
</dbReference>
<dbReference type="InterPro" id="IPR027370">
    <property type="entry name" value="Znf-RING_euk"/>
</dbReference>
<keyword evidence="4" id="KW-0833">Ubl conjugation pathway</keyword>
<proteinExistence type="predicted"/>
<dbReference type="PANTHER" id="PTHR15067:SF4">
    <property type="entry name" value="E3 UBIQUITIN-PROTEIN LIGASE RNF8"/>
    <property type="match status" value="1"/>
</dbReference>
<evidence type="ECO:0000313" key="10">
    <source>
        <dbReference type="EMBL" id="TRY63477.1"/>
    </source>
</evidence>
<feature type="compositionally biased region" description="Basic and acidic residues" evidence="8">
    <location>
        <begin position="160"/>
        <end position="169"/>
    </location>
</feature>
<dbReference type="GO" id="GO:0006511">
    <property type="term" value="P:ubiquitin-dependent protein catabolic process"/>
    <property type="evidence" value="ECO:0007669"/>
    <property type="project" value="TreeGrafter"/>
</dbReference>
<dbReference type="SMART" id="SM00184">
    <property type="entry name" value="RING"/>
    <property type="match status" value="1"/>
</dbReference>
<evidence type="ECO:0000313" key="11">
    <source>
        <dbReference type="Proteomes" id="UP000318571"/>
    </source>
</evidence>
<sequence>MASSYHARRERQAPAVVGPTPIPSLATATTVSIPASSHVSAPRSAVATTDTSLDRWSRLGRHSSEELNRLALSPLVRRKRAHGQLAPHEQLYVTLKRIKAGSAEPHPGHATTRPQLALRSTSHASSTGIGPSASSGLMTKAGRSRTVPAGVTGEPPAPEEESRPVRSESSRPMTVRGRHFRERLRNAILDEDKDALRRRVRELESEKLALSDKVSQRKTKILQYKAAKLEQDTKYFRLATENARLKSEVKEAQRDKQVADQSHVRELKEVRLRLEAMKKKAEKAELERAKVESQLSQSTGGESFLQDILSNFKEMLETNLQCSICSEVLILSTTVSCGHTFCEDCIASWKEKTVRRWPTCPICRTVIDFQASNLVLDGYIDKVVETFFPEETRKLRADMLQDRRVKKTN</sequence>
<dbReference type="InterPro" id="IPR001841">
    <property type="entry name" value="Znf_RING"/>
</dbReference>
<dbReference type="Pfam" id="PF13445">
    <property type="entry name" value="zf-RING_UBOX"/>
    <property type="match status" value="1"/>
</dbReference>
<dbReference type="PROSITE" id="PS00518">
    <property type="entry name" value="ZF_RING_1"/>
    <property type="match status" value="1"/>
</dbReference>
<dbReference type="PROSITE" id="PS50089">
    <property type="entry name" value="ZF_RING_2"/>
    <property type="match status" value="1"/>
</dbReference>
<dbReference type="InterPro" id="IPR017907">
    <property type="entry name" value="Znf_RING_CS"/>
</dbReference>
<keyword evidence="3 6" id="KW-0863">Zinc-finger</keyword>
<organism evidence="10 11">
    <name type="scientific">Tigriopus californicus</name>
    <name type="common">Marine copepod</name>
    <dbReference type="NCBI Taxonomy" id="6832"/>
    <lineage>
        <taxon>Eukaryota</taxon>
        <taxon>Metazoa</taxon>
        <taxon>Ecdysozoa</taxon>
        <taxon>Arthropoda</taxon>
        <taxon>Crustacea</taxon>
        <taxon>Multicrustacea</taxon>
        <taxon>Hexanauplia</taxon>
        <taxon>Copepoda</taxon>
        <taxon>Harpacticoida</taxon>
        <taxon>Harpacticidae</taxon>
        <taxon>Tigriopus</taxon>
    </lineage>
</organism>
<evidence type="ECO:0000256" key="2">
    <source>
        <dbReference type="ARBA" id="ARBA00022723"/>
    </source>
</evidence>
<keyword evidence="11" id="KW-1185">Reference proteome</keyword>
<keyword evidence="5" id="KW-0862">Zinc</keyword>
<feature type="region of interest" description="Disordered" evidence="8">
    <location>
        <begin position="1"/>
        <end position="24"/>
    </location>
</feature>
<dbReference type="GO" id="GO:0006302">
    <property type="term" value="P:double-strand break repair"/>
    <property type="evidence" value="ECO:0007669"/>
    <property type="project" value="TreeGrafter"/>
</dbReference>
<evidence type="ECO:0000259" key="9">
    <source>
        <dbReference type="PROSITE" id="PS50089"/>
    </source>
</evidence>
<evidence type="ECO:0000256" key="1">
    <source>
        <dbReference type="ARBA" id="ARBA00022679"/>
    </source>
</evidence>
<evidence type="ECO:0000256" key="5">
    <source>
        <dbReference type="ARBA" id="ARBA00022833"/>
    </source>
</evidence>
<feature type="region of interest" description="Disordered" evidence="8">
    <location>
        <begin position="102"/>
        <end position="178"/>
    </location>
</feature>
<dbReference type="EMBL" id="VCGU01000458">
    <property type="protein sequence ID" value="TRY63477.1"/>
    <property type="molecule type" value="Genomic_DNA"/>
</dbReference>
<feature type="compositionally biased region" description="Polar residues" evidence="8">
    <location>
        <begin position="112"/>
        <end position="137"/>
    </location>
</feature>
<dbReference type="SUPFAM" id="SSF57850">
    <property type="entry name" value="RING/U-box"/>
    <property type="match status" value="1"/>
</dbReference>
<keyword evidence="7" id="KW-0175">Coiled coil</keyword>
<dbReference type="GO" id="GO:0070936">
    <property type="term" value="P:protein K48-linked ubiquitination"/>
    <property type="evidence" value="ECO:0007669"/>
    <property type="project" value="TreeGrafter"/>
</dbReference>
<dbReference type="AlphaFoldDB" id="A0A553NDH0"/>
<dbReference type="PANTHER" id="PTHR15067">
    <property type="entry name" value="E3 UBIQUITIN-PROTEIN LIGASE RNF8"/>
    <property type="match status" value="1"/>
</dbReference>
<dbReference type="Gene3D" id="3.30.40.10">
    <property type="entry name" value="Zinc/RING finger domain, C3HC4 (zinc finger)"/>
    <property type="match status" value="1"/>
</dbReference>
<dbReference type="STRING" id="6832.A0A553NDH0"/>
<dbReference type="GO" id="GO:0061630">
    <property type="term" value="F:ubiquitin protein ligase activity"/>
    <property type="evidence" value="ECO:0007669"/>
    <property type="project" value="TreeGrafter"/>
</dbReference>
<evidence type="ECO:0000256" key="3">
    <source>
        <dbReference type="ARBA" id="ARBA00022771"/>
    </source>
</evidence>
<name>A0A553NDH0_TIGCA</name>
<reference evidence="10 11" key="1">
    <citation type="journal article" date="2018" name="Nat. Ecol. Evol.">
        <title>Genomic signatures of mitonuclear coevolution across populations of Tigriopus californicus.</title>
        <authorList>
            <person name="Barreto F.S."/>
            <person name="Watson E.T."/>
            <person name="Lima T.G."/>
            <person name="Willett C.S."/>
            <person name="Edmands S."/>
            <person name="Li W."/>
            <person name="Burton R.S."/>
        </authorList>
    </citation>
    <scope>NUCLEOTIDE SEQUENCE [LARGE SCALE GENOMIC DNA]</scope>
    <source>
        <strain evidence="10 11">San Diego</strain>
    </source>
</reference>
<keyword evidence="2" id="KW-0479">Metal-binding</keyword>
<feature type="coiled-coil region" evidence="7">
    <location>
        <begin position="186"/>
        <end position="294"/>
    </location>
</feature>
<dbReference type="GO" id="GO:0035861">
    <property type="term" value="C:site of double-strand break"/>
    <property type="evidence" value="ECO:0007669"/>
    <property type="project" value="TreeGrafter"/>
</dbReference>
<evidence type="ECO:0000256" key="8">
    <source>
        <dbReference type="SAM" id="MobiDB-lite"/>
    </source>
</evidence>
<keyword evidence="1" id="KW-0808">Transferase</keyword>